<reference evidence="1" key="2">
    <citation type="submission" date="2020-08" db="EMBL/GenBank/DDBJ databases">
        <title>Plant Genome Project.</title>
        <authorList>
            <person name="Zhang R.-G."/>
        </authorList>
    </citation>
    <scope>NUCLEOTIDE SEQUENCE</scope>
    <source>
        <strain evidence="1">Huo1</strain>
        <tissue evidence="1">Leaf</tissue>
    </source>
</reference>
<evidence type="ECO:0000313" key="2">
    <source>
        <dbReference type="Proteomes" id="UP000298416"/>
    </source>
</evidence>
<sequence length="105" mass="11379">MAAVSMKELVLFNKDMFDLRWNCYDRGESSVEEAGVRAVAMEIGYLRRMEAVEVMIDGGVIQKLVQLLSSEAVCAVRGEAGDAVGGGGRAATPTITKNPFFFLTD</sequence>
<reference evidence="1" key="1">
    <citation type="submission" date="2018-01" db="EMBL/GenBank/DDBJ databases">
        <authorList>
            <person name="Mao J.F."/>
        </authorList>
    </citation>
    <scope>NUCLEOTIDE SEQUENCE</scope>
    <source>
        <strain evidence="1">Huo1</strain>
        <tissue evidence="1">Leaf</tissue>
    </source>
</reference>
<keyword evidence="2" id="KW-1185">Reference proteome</keyword>
<dbReference type="EMBL" id="PNBA02000007">
    <property type="protein sequence ID" value="KAG6418659.1"/>
    <property type="molecule type" value="Genomic_DNA"/>
</dbReference>
<protein>
    <submittedName>
        <fullName evidence="1">Uncharacterized protein</fullName>
    </submittedName>
</protein>
<dbReference type="Proteomes" id="UP000298416">
    <property type="component" value="Unassembled WGS sequence"/>
</dbReference>
<proteinExistence type="predicted"/>
<comment type="caution">
    <text evidence="1">The sequence shown here is derived from an EMBL/GenBank/DDBJ whole genome shotgun (WGS) entry which is preliminary data.</text>
</comment>
<accession>A0A8X8XTV3</accession>
<name>A0A8X8XTV3_SALSN</name>
<dbReference type="AlphaFoldDB" id="A0A8X8XTV3"/>
<evidence type="ECO:0000313" key="1">
    <source>
        <dbReference type="EMBL" id="KAG6418659.1"/>
    </source>
</evidence>
<organism evidence="1">
    <name type="scientific">Salvia splendens</name>
    <name type="common">Scarlet sage</name>
    <dbReference type="NCBI Taxonomy" id="180675"/>
    <lineage>
        <taxon>Eukaryota</taxon>
        <taxon>Viridiplantae</taxon>
        <taxon>Streptophyta</taxon>
        <taxon>Embryophyta</taxon>
        <taxon>Tracheophyta</taxon>
        <taxon>Spermatophyta</taxon>
        <taxon>Magnoliopsida</taxon>
        <taxon>eudicotyledons</taxon>
        <taxon>Gunneridae</taxon>
        <taxon>Pentapetalae</taxon>
        <taxon>asterids</taxon>
        <taxon>lamiids</taxon>
        <taxon>Lamiales</taxon>
        <taxon>Lamiaceae</taxon>
        <taxon>Nepetoideae</taxon>
        <taxon>Mentheae</taxon>
        <taxon>Salviinae</taxon>
        <taxon>Salvia</taxon>
        <taxon>Salvia subgen. Calosphace</taxon>
        <taxon>core Calosphace</taxon>
    </lineage>
</organism>
<gene>
    <name evidence="1" type="ORF">SASPL_120863</name>
</gene>